<comment type="caution">
    <text evidence="3">The sequence shown here is derived from an EMBL/GenBank/DDBJ whole genome shotgun (WGS) entry which is preliminary data.</text>
</comment>
<dbReference type="GO" id="GO:0004077">
    <property type="term" value="F:biotin--[biotin carboxyl-carrier protein] ligase activity"/>
    <property type="evidence" value="ECO:0007669"/>
    <property type="project" value="UniProtKB-EC"/>
</dbReference>
<reference evidence="3 4" key="1">
    <citation type="journal article" date="2018" name="Int. J. Syst. Evol. Microbiol.">
        <title>Uliginosibacterium sediminicola sp. nov., isolated from freshwater sediment.</title>
        <authorList>
            <person name="Hwang W.M."/>
            <person name="Kim S.M."/>
            <person name="Kang K."/>
            <person name="Ahn T.Y."/>
        </authorList>
    </citation>
    <scope>NUCLEOTIDE SEQUENCE [LARGE SCALE GENOMIC DNA]</scope>
    <source>
        <strain evidence="3 4">M1-21</strain>
    </source>
</reference>
<dbReference type="Gene3D" id="3.30.930.10">
    <property type="entry name" value="Bira Bifunctional Protein, Domain 2"/>
    <property type="match status" value="1"/>
</dbReference>
<gene>
    <name evidence="3" type="ORF">ABDB84_00735</name>
</gene>
<dbReference type="CDD" id="cd16442">
    <property type="entry name" value="BPL"/>
    <property type="match status" value="1"/>
</dbReference>
<dbReference type="InterPro" id="IPR008988">
    <property type="entry name" value="Transcriptional_repressor_C"/>
</dbReference>
<dbReference type="Proteomes" id="UP001410394">
    <property type="component" value="Unassembled WGS sequence"/>
</dbReference>
<dbReference type="NCBIfam" id="TIGR00121">
    <property type="entry name" value="birA_ligase"/>
    <property type="match status" value="1"/>
</dbReference>
<sequence>MAATASFDLRRVRDALGEQASRFDVDHLAQCDSTNTQLLARAQRGSGSGTVLVADVQSAGRGRRGRSWVSIPGGNLCFSLLWRFAAQQRLEGLSLVVGLAIVRALQSLQVSGLSLKWPNDILLDGRKLGGVLVEVAQGAQGEWAVVIGIGLNLRQAPDLAEEIAQPFAALSECGEPPARELLLAAVLRALLDVLEAFAREGFAPFVEAWMPWHAMLGAEVTVEQHGLVRHGRCGGVDALGRLAIDMPEGQVFVFGGEVSLRRVQA</sequence>
<dbReference type="Pfam" id="PF03099">
    <property type="entry name" value="BPL_LplA_LipB"/>
    <property type="match status" value="1"/>
</dbReference>
<protein>
    <submittedName>
        <fullName evidence="3">Biotin--[acetyl-CoA-carboxylase] ligase</fullName>
        <ecNumber evidence="3">6.3.4.15</ecNumber>
    </submittedName>
</protein>
<evidence type="ECO:0000259" key="2">
    <source>
        <dbReference type="PROSITE" id="PS51733"/>
    </source>
</evidence>
<dbReference type="PROSITE" id="PS51733">
    <property type="entry name" value="BPL_LPL_CATALYTIC"/>
    <property type="match status" value="1"/>
</dbReference>
<dbReference type="InterPro" id="IPR004408">
    <property type="entry name" value="Biotin_CoA_COase_ligase"/>
</dbReference>
<dbReference type="Gene3D" id="2.30.30.100">
    <property type="match status" value="1"/>
</dbReference>
<dbReference type="PANTHER" id="PTHR12835:SF5">
    <property type="entry name" value="BIOTIN--PROTEIN LIGASE"/>
    <property type="match status" value="1"/>
</dbReference>
<keyword evidence="1 3" id="KW-0436">Ligase</keyword>
<keyword evidence="4" id="KW-1185">Reference proteome</keyword>
<dbReference type="PANTHER" id="PTHR12835">
    <property type="entry name" value="BIOTIN PROTEIN LIGASE"/>
    <property type="match status" value="1"/>
</dbReference>
<feature type="domain" description="BPL/LPL catalytic" evidence="2">
    <location>
        <begin position="20"/>
        <end position="198"/>
    </location>
</feature>
<proteinExistence type="predicted"/>
<dbReference type="InterPro" id="IPR004143">
    <property type="entry name" value="BPL_LPL_catalytic"/>
</dbReference>
<dbReference type="EMBL" id="JBDIVE010000001">
    <property type="protein sequence ID" value="MEN3066979.1"/>
    <property type="molecule type" value="Genomic_DNA"/>
</dbReference>
<dbReference type="RefSeq" id="WP_345917749.1">
    <property type="nucleotide sequence ID" value="NZ_JBDIVE010000001.1"/>
</dbReference>
<organism evidence="3 4">
    <name type="scientific">Uliginosibacterium sediminicola</name>
    <dbReference type="NCBI Taxonomy" id="2024550"/>
    <lineage>
        <taxon>Bacteria</taxon>
        <taxon>Pseudomonadati</taxon>
        <taxon>Pseudomonadota</taxon>
        <taxon>Betaproteobacteria</taxon>
        <taxon>Rhodocyclales</taxon>
        <taxon>Zoogloeaceae</taxon>
        <taxon>Uliginosibacterium</taxon>
    </lineage>
</organism>
<dbReference type="EC" id="6.3.4.15" evidence="3"/>
<evidence type="ECO:0000313" key="3">
    <source>
        <dbReference type="EMBL" id="MEN3066979.1"/>
    </source>
</evidence>
<name>A0ABU9YTE5_9RHOO</name>
<evidence type="ECO:0000256" key="1">
    <source>
        <dbReference type="ARBA" id="ARBA00022598"/>
    </source>
</evidence>
<dbReference type="InterPro" id="IPR045864">
    <property type="entry name" value="aa-tRNA-synth_II/BPL/LPL"/>
</dbReference>
<accession>A0ABU9YTE5</accession>
<evidence type="ECO:0000313" key="4">
    <source>
        <dbReference type="Proteomes" id="UP001410394"/>
    </source>
</evidence>
<dbReference type="SUPFAM" id="SSF50037">
    <property type="entry name" value="C-terminal domain of transcriptional repressors"/>
    <property type="match status" value="1"/>
</dbReference>
<dbReference type="SUPFAM" id="SSF55681">
    <property type="entry name" value="Class II aaRS and biotin synthetases"/>
    <property type="match status" value="1"/>
</dbReference>